<reference evidence="5" key="1">
    <citation type="submission" date="2018-02" db="EMBL/GenBank/DDBJ databases">
        <title>Rhizophora mucronata_Transcriptome.</title>
        <authorList>
            <person name="Meera S.P."/>
            <person name="Sreeshan A."/>
            <person name="Augustine A."/>
        </authorList>
    </citation>
    <scope>NUCLEOTIDE SEQUENCE</scope>
    <source>
        <tissue evidence="5">Leaf</tissue>
    </source>
</reference>
<organism evidence="5">
    <name type="scientific">Rhizophora mucronata</name>
    <name type="common">Asiatic mangrove</name>
    <dbReference type="NCBI Taxonomy" id="61149"/>
    <lineage>
        <taxon>Eukaryota</taxon>
        <taxon>Viridiplantae</taxon>
        <taxon>Streptophyta</taxon>
        <taxon>Embryophyta</taxon>
        <taxon>Tracheophyta</taxon>
        <taxon>Spermatophyta</taxon>
        <taxon>Magnoliopsida</taxon>
        <taxon>eudicotyledons</taxon>
        <taxon>Gunneridae</taxon>
        <taxon>Pentapetalae</taxon>
        <taxon>rosids</taxon>
        <taxon>fabids</taxon>
        <taxon>Malpighiales</taxon>
        <taxon>Rhizophoraceae</taxon>
        <taxon>Rhizophora</taxon>
    </lineage>
</organism>
<evidence type="ECO:0000256" key="3">
    <source>
        <dbReference type="ARBA" id="ARBA00023002"/>
    </source>
</evidence>
<keyword evidence="4" id="KW-0812">Transmembrane</keyword>
<dbReference type="Gene3D" id="3.40.30.10">
    <property type="entry name" value="Glutaredoxin"/>
    <property type="match status" value="1"/>
</dbReference>
<evidence type="ECO:0000313" key="5">
    <source>
        <dbReference type="EMBL" id="MBX01524.1"/>
    </source>
</evidence>
<dbReference type="SUPFAM" id="SSF52833">
    <property type="entry name" value="Thioredoxin-like"/>
    <property type="match status" value="1"/>
</dbReference>
<dbReference type="AlphaFoldDB" id="A0A2P2K6Z2"/>
<name>A0A2P2K6Z2_RHIMU</name>
<evidence type="ECO:0000256" key="1">
    <source>
        <dbReference type="ARBA" id="ARBA00006926"/>
    </source>
</evidence>
<protein>
    <submittedName>
        <fullName evidence="5">Glutathione peroxidase</fullName>
    </submittedName>
</protein>
<keyword evidence="4" id="KW-0472">Membrane</keyword>
<evidence type="ECO:0000256" key="2">
    <source>
        <dbReference type="ARBA" id="ARBA00022559"/>
    </source>
</evidence>
<proteinExistence type="inferred from homology"/>
<sequence>MGASASVPEKSIHQFTVKDSRGRDVDLGNYKGKVLLVVNVASKWSFPFHLLAFLFSLGFFFFFL</sequence>
<keyword evidence="2 5" id="KW-0575">Peroxidase</keyword>
<keyword evidence="3" id="KW-0560">Oxidoreductase</keyword>
<comment type="similarity">
    <text evidence="1">Belongs to the glutathione peroxidase family.</text>
</comment>
<keyword evidence="4" id="KW-1133">Transmembrane helix</keyword>
<evidence type="ECO:0000256" key="4">
    <source>
        <dbReference type="SAM" id="Phobius"/>
    </source>
</evidence>
<dbReference type="InterPro" id="IPR000889">
    <property type="entry name" value="Glutathione_peroxidase"/>
</dbReference>
<dbReference type="GO" id="GO:0006979">
    <property type="term" value="P:response to oxidative stress"/>
    <property type="evidence" value="ECO:0007669"/>
    <property type="project" value="InterPro"/>
</dbReference>
<feature type="transmembrane region" description="Helical" evidence="4">
    <location>
        <begin position="44"/>
        <end position="63"/>
    </location>
</feature>
<accession>A0A2P2K6Z2</accession>
<dbReference type="EMBL" id="GGEC01021040">
    <property type="protein sequence ID" value="MBX01524.1"/>
    <property type="molecule type" value="Transcribed_RNA"/>
</dbReference>
<dbReference type="PROSITE" id="PS51355">
    <property type="entry name" value="GLUTATHIONE_PEROXID_3"/>
    <property type="match status" value="1"/>
</dbReference>
<dbReference type="GO" id="GO:0004601">
    <property type="term" value="F:peroxidase activity"/>
    <property type="evidence" value="ECO:0007669"/>
    <property type="project" value="UniProtKB-KW"/>
</dbReference>
<dbReference type="InterPro" id="IPR036249">
    <property type="entry name" value="Thioredoxin-like_sf"/>
</dbReference>